<organism evidence="4">
    <name type="scientific">Psilocybe cubensis</name>
    <name type="common">Psychedelic mushroom</name>
    <name type="synonym">Stropharia cubensis</name>
    <dbReference type="NCBI Taxonomy" id="181762"/>
    <lineage>
        <taxon>Eukaryota</taxon>
        <taxon>Fungi</taxon>
        <taxon>Dikarya</taxon>
        <taxon>Basidiomycota</taxon>
        <taxon>Agaricomycotina</taxon>
        <taxon>Agaricomycetes</taxon>
        <taxon>Agaricomycetidae</taxon>
        <taxon>Agaricales</taxon>
        <taxon>Agaricineae</taxon>
        <taxon>Strophariaceae</taxon>
        <taxon>Psilocybe</taxon>
    </lineage>
</organism>
<dbReference type="InterPro" id="IPR036600">
    <property type="entry name" value="PAH_sf"/>
</dbReference>
<keyword evidence="2 3" id="KW-0539">Nucleus</keyword>
<evidence type="ECO:0000256" key="3">
    <source>
        <dbReference type="PROSITE-ProRule" id="PRU00810"/>
    </source>
</evidence>
<evidence type="ECO:0000256" key="2">
    <source>
        <dbReference type="ARBA" id="ARBA00023242"/>
    </source>
</evidence>
<evidence type="ECO:0000313" key="4">
    <source>
        <dbReference type="EMBL" id="KAG5163549.1"/>
    </source>
</evidence>
<evidence type="ECO:0000256" key="1">
    <source>
        <dbReference type="ARBA" id="ARBA00004123"/>
    </source>
</evidence>
<comment type="subcellular location">
    <subcellularLocation>
        <location evidence="1 3">Nucleus</location>
    </subcellularLocation>
</comment>
<protein>
    <submittedName>
        <fullName evidence="4">Uncharacterized protein</fullName>
    </submittedName>
</protein>
<name>A0A8H8CG30_PSICU</name>
<dbReference type="EMBL" id="JAFIQS010000014">
    <property type="protein sequence ID" value="KAG5163549.1"/>
    <property type="molecule type" value="Genomic_DNA"/>
</dbReference>
<dbReference type="GO" id="GO:0003714">
    <property type="term" value="F:transcription corepressor activity"/>
    <property type="evidence" value="ECO:0007669"/>
    <property type="project" value="InterPro"/>
</dbReference>
<sequence>MPMEPHGRKPKATVGGLNHSSVARDDYNAYLDAVKRAFSDQPAIYDEFLSTLRQWNQNEFSTDILLKRIREMLKGHSDLIQRFNVFLPEGVTMDASTSTRNDARASTIQKLDTMYRTIRLTEKVLSRCGQNVYDDMFSILSAHYHREVDQETTTRKLTSLLTNQADLLDSLLYIIGSDGDPMLA</sequence>
<dbReference type="InterPro" id="IPR003822">
    <property type="entry name" value="PAH"/>
</dbReference>
<dbReference type="SUPFAM" id="SSF47762">
    <property type="entry name" value="PAH2 domain"/>
    <property type="match status" value="1"/>
</dbReference>
<dbReference type="AlphaFoldDB" id="A0A8H8CG30"/>
<dbReference type="Gene3D" id="1.20.1160.11">
    <property type="entry name" value="Paired amphipathic helix"/>
    <property type="match status" value="1"/>
</dbReference>
<dbReference type="GO" id="GO:0005634">
    <property type="term" value="C:nucleus"/>
    <property type="evidence" value="ECO:0007669"/>
    <property type="project" value="UniProtKB-SubCell"/>
</dbReference>
<dbReference type="FunFam" id="1.20.1160.11:FF:000001">
    <property type="entry name" value="Paired amphipathic helix protein Sin3"/>
    <property type="match status" value="1"/>
</dbReference>
<dbReference type="PANTHER" id="PTHR12346">
    <property type="entry name" value="SIN3B-RELATED"/>
    <property type="match status" value="1"/>
</dbReference>
<proteinExistence type="predicted"/>
<comment type="caution">
    <text evidence="4">The sequence shown here is derived from an EMBL/GenBank/DDBJ whole genome shotgun (WGS) entry which is preliminary data.</text>
</comment>
<accession>A0A8H8CG30</accession>
<dbReference type="Pfam" id="PF02671">
    <property type="entry name" value="PAH"/>
    <property type="match status" value="1"/>
</dbReference>
<gene>
    <name evidence="4" type="ORF">JR316_011329</name>
</gene>
<dbReference type="PROSITE" id="PS51477">
    <property type="entry name" value="PAH"/>
    <property type="match status" value="1"/>
</dbReference>
<dbReference type="InterPro" id="IPR039774">
    <property type="entry name" value="Sin3-like"/>
</dbReference>
<reference evidence="4" key="1">
    <citation type="submission" date="2021-02" db="EMBL/GenBank/DDBJ databases">
        <title>Psilocybe cubensis genome.</title>
        <authorList>
            <person name="Mckernan K.J."/>
            <person name="Crawford S."/>
            <person name="Trippe A."/>
            <person name="Kane L.T."/>
            <person name="Mclaughlin S."/>
        </authorList>
    </citation>
    <scope>NUCLEOTIDE SEQUENCE [LARGE SCALE GENOMIC DNA]</scope>
    <source>
        <strain evidence="4">MGC-MH-2018</strain>
    </source>
</reference>